<dbReference type="EMBL" id="JAGGMS010000001">
    <property type="protein sequence ID" value="MBP2183727.1"/>
    <property type="molecule type" value="Genomic_DNA"/>
</dbReference>
<keyword evidence="3" id="KW-1185">Reference proteome</keyword>
<name>A0ABS4PWB9_9PSEU</name>
<comment type="caution">
    <text evidence="2">The sequence shown here is derived from an EMBL/GenBank/DDBJ whole genome shotgun (WGS) entry which is preliminary data.</text>
</comment>
<feature type="compositionally biased region" description="Polar residues" evidence="1">
    <location>
        <begin position="82"/>
        <end position="93"/>
    </location>
</feature>
<reference evidence="2 3" key="1">
    <citation type="submission" date="2021-03" db="EMBL/GenBank/DDBJ databases">
        <title>Sequencing the genomes of 1000 actinobacteria strains.</title>
        <authorList>
            <person name="Klenk H.-P."/>
        </authorList>
    </citation>
    <scope>NUCLEOTIDE SEQUENCE [LARGE SCALE GENOMIC DNA]</scope>
    <source>
        <strain evidence="2 3">DSM 45510</strain>
    </source>
</reference>
<evidence type="ECO:0000313" key="2">
    <source>
        <dbReference type="EMBL" id="MBP2183727.1"/>
    </source>
</evidence>
<feature type="region of interest" description="Disordered" evidence="1">
    <location>
        <begin position="74"/>
        <end position="93"/>
    </location>
</feature>
<accession>A0ABS4PWB9</accession>
<organism evidence="2 3">
    <name type="scientific">Amycolatopsis magusensis</name>
    <dbReference type="NCBI Taxonomy" id="882444"/>
    <lineage>
        <taxon>Bacteria</taxon>
        <taxon>Bacillati</taxon>
        <taxon>Actinomycetota</taxon>
        <taxon>Actinomycetes</taxon>
        <taxon>Pseudonocardiales</taxon>
        <taxon>Pseudonocardiaceae</taxon>
        <taxon>Amycolatopsis</taxon>
    </lineage>
</organism>
<evidence type="ECO:0000313" key="3">
    <source>
        <dbReference type="Proteomes" id="UP000741013"/>
    </source>
</evidence>
<dbReference type="Proteomes" id="UP000741013">
    <property type="component" value="Unassembled WGS sequence"/>
</dbReference>
<proteinExistence type="predicted"/>
<gene>
    <name evidence="2" type="ORF">JOM49_005253</name>
</gene>
<sequence>MEDALALLRMPDPQWPPAPPGPAPATARYIHARPIRAQQAVGLYEEGVLLHTLSIPGCMQAALDLRYASTQLVPPKTGTAPEPSTVSPSQVASAGTIRFHATRKAVVTHGR</sequence>
<dbReference type="RefSeq" id="WP_209666858.1">
    <property type="nucleotide sequence ID" value="NZ_JAGGMS010000001.1"/>
</dbReference>
<evidence type="ECO:0000256" key="1">
    <source>
        <dbReference type="SAM" id="MobiDB-lite"/>
    </source>
</evidence>
<protein>
    <submittedName>
        <fullName evidence="2">Uncharacterized protein</fullName>
    </submittedName>
</protein>